<dbReference type="InParanoid" id="A0A163MRV8"/>
<organism evidence="1">
    <name type="scientific">Absidia glauca</name>
    <name type="common">Pin mould</name>
    <dbReference type="NCBI Taxonomy" id="4829"/>
    <lineage>
        <taxon>Eukaryota</taxon>
        <taxon>Fungi</taxon>
        <taxon>Fungi incertae sedis</taxon>
        <taxon>Mucoromycota</taxon>
        <taxon>Mucoromycotina</taxon>
        <taxon>Mucoromycetes</taxon>
        <taxon>Mucorales</taxon>
        <taxon>Cunninghamellaceae</taxon>
        <taxon>Absidia</taxon>
    </lineage>
</organism>
<name>A0A163MRV8_ABSGL</name>
<dbReference type="EMBL" id="LT554871">
    <property type="protein sequence ID" value="SAM08011.1"/>
    <property type="molecule type" value="Genomic_DNA"/>
</dbReference>
<accession>A0A163MRV8</accession>
<reference evidence="1" key="1">
    <citation type="submission" date="2016-04" db="EMBL/GenBank/DDBJ databases">
        <authorList>
            <person name="Evans L.H."/>
            <person name="Alamgir A."/>
            <person name="Owens N."/>
            <person name="Weber N.D."/>
            <person name="Virtaneva K."/>
            <person name="Barbian K."/>
            <person name="Babar A."/>
            <person name="Rosenke K."/>
        </authorList>
    </citation>
    <scope>NUCLEOTIDE SEQUENCE [LARGE SCALE GENOMIC DNA]</scope>
    <source>
        <strain evidence="1">CBS 101.48</strain>
    </source>
</reference>
<dbReference type="Proteomes" id="UP000078561">
    <property type="component" value="Unassembled WGS sequence"/>
</dbReference>
<keyword evidence="2" id="KW-1185">Reference proteome</keyword>
<dbReference type="AlphaFoldDB" id="A0A163MRV8"/>
<evidence type="ECO:0000313" key="1">
    <source>
        <dbReference type="EMBL" id="SAM08011.1"/>
    </source>
</evidence>
<proteinExistence type="predicted"/>
<gene>
    <name evidence="1" type="primary">ABSGL_13669.1 scaffold 14267</name>
</gene>
<protein>
    <submittedName>
        <fullName evidence="1">Uncharacterized protein</fullName>
    </submittedName>
</protein>
<evidence type="ECO:0000313" key="2">
    <source>
        <dbReference type="Proteomes" id="UP000078561"/>
    </source>
</evidence>
<sequence>MHSASETCVDPSPLSISLTVAPLSTAKLTQLQRYYNPLGCSYYSGSSHDVKLKTVEDLINPVKLRESGFED</sequence>